<dbReference type="GO" id="GO:0004332">
    <property type="term" value="F:fructose-bisphosphate aldolase activity"/>
    <property type="evidence" value="ECO:0007669"/>
    <property type="project" value="InterPro"/>
</dbReference>
<dbReference type="SMART" id="SM01133">
    <property type="entry name" value="DeoC"/>
    <property type="match status" value="1"/>
</dbReference>
<dbReference type="InterPro" id="IPR050456">
    <property type="entry name" value="DeoC/FbaB_aldolase"/>
</dbReference>
<dbReference type="InterPro" id="IPR013785">
    <property type="entry name" value="Aldolase_TIM"/>
</dbReference>
<dbReference type="PIRSF" id="PIRSF038992">
    <property type="entry name" value="Aldolase_Ia"/>
    <property type="match status" value="1"/>
</dbReference>
<sequence length="272" mass="29279">MSKFRRMNQIFAADGRAVVAALDGFAFSMTTSGIDDTSLQIDQLVDAGLDTALVTYGQAKTYEHELSKVTTVLRVDANTEIYDSSVPNTQLFFDIKDALKLGASGVVCMTFPGASKREADSNHMLTKLAHQSAKWKVPVIAEALPFGYPVTSPKSNDPHYIATAVRLSAELGADIIKTRFTGTEEDALITGSTSQPVLALGGPKTDTLTYFKFVQHCIEIGARGVAVGRNITQSQSPVGIVAGLNAIVHNNADANTAFEIFKNYEKKNKKEG</sequence>
<dbReference type="AlphaFoldDB" id="A0AAN1F0X5"/>
<dbReference type="Gene3D" id="3.20.20.70">
    <property type="entry name" value="Aldolase class I"/>
    <property type="match status" value="1"/>
</dbReference>
<reference evidence="1 3" key="1">
    <citation type="journal article" date="2017" name="Front. Immunol.">
        <title>Complete Genome Sequence of Lactobacillus casei LC5, a Potential Probiotics for Atopic Dermatitis.</title>
        <authorList>
            <person name="Kang J."/>
            <person name="Chung W.H."/>
            <person name="Lim T.J."/>
            <person name="Whon T.W."/>
            <person name="Lim S."/>
            <person name="Nam Y.D."/>
        </authorList>
    </citation>
    <scope>NUCLEOTIDE SEQUENCE [LARGE SCALE GENOMIC DNA]</scope>
    <source>
        <strain evidence="1 3">LC5</strain>
    </source>
</reference>
<evidence type="ECO:0000313" key="2">
    <source>
        <dbReference type="EMBL" id="WNX27382.1"/>
    </source>
</evidence>
<gene>
    <name evidence="1" type="ORF">BGL52_13655</name>
    <name evidence="2" type="ORF">RWA16_13425</name>
</gene>
<dbReference type="Proteomes" id="UP000195609">
    <property type="component" value="Chromosome"/>
</dbReference>
<dbReference type="InterPro" id="IPR002915">
    <property type="entry name" value="DeoC/FbaB/LacD_aldolase"/>
</dbReference>
<proteinExistence type="predicted"/>
<dbReference type="EMBL" id="CP136128">
    <property type="protein sequence ID" value="WNX27382.1"/>
    <property type="molecule type" value="Genomic_DNA"/>
</dbReference>
<evidence type="ECO:0000313" key="3">
    <source>
        <dbReference type="Proteomes" id="UP000195609"/>
    </source>
</evidence>
<reference evidence="2 4" key="2">
    <citation type="submission" date="2023-09" db="EMBL/GenBank/DDBJ databases">
        <title>Genomic characteristic of L. casei group strains isolated from clinical sources.</title>
        <authorList>
            <person name="Jarocki P."/>
        </authorList>
    </citation>
    <scope>NUCLEOTIDE SEQUENCE [LARGE SCALE GENOMIC DNA]</scope>
    <source>
        <strain evidence="2 4">LMG 24099</strain>
    </source>
</reference>
<protein>
    <submittedName>
        <fullName evidence="1">Phospho-2-dehydro-3-deoxyheptonate aldolase</fullName>
    </submittedName>
</protein>
<dbReference type="Pfam" id="PF01791">
    <property type="entry name" value="DeoC"/>
    <property type="match status" value="1"/>
</dbReference>
<dbReference type="Proteomes" id="UP001303564">
    <property type="component" value="Chromosome"/>
</dbReference>
<accession>A0AAN1F0X5</accession>
<dbReference type="PANTHER" id="PTHR47916:SF1">
    <property type="entry name" value="3-HYDROXY-5-PHOSPHONOOXYPENTANE-2,4-DIONE THIOLASE"/>
    <property type="match status" value="1"/>
</dbReference>
<dbReference type="InterPro" id="IPR041720">
    <property type="entry name" value="FbaB-like"/>
</dbReference>
<dbReference type="RefSeq" id="WP_087913051.1">
    <property type="nucleotide sequence ID" value="NZ_CP017065.1"/>
</dbReference>
<dbReference type="EMBL" id="CP017065">
    <property type="protein sequence ID" value="ARY92747.1"/>
    <property type="molecule type" value="Genomic_DNA"/>
</dbReference>
<evidence type="ECO:0000313" key="1">
    <source>
        <dbReference type="EMBL" id="ARY92747.1"/>
    </source>
</evidence>
<dbReference type="PANTHER" id="PTHR47916">
    <property type="entry name" value="FRUCTOSE-BISPHOSPHATE ALDOLASE CLASS 1"/>
    <property type="match status" value="1"/>
</dbReference>
<keyword evidence="4" id="KW-1185">Reference proteome</keyword>
<evidence type="ECO:0000313" key="4">
    <source>
        <dbReference type="Proteomes" id="UP001303564"/>
    </source>
</evidence>
<dbReference type="SUPFAM" id="SSF51569">
    <property type="entry name" value="Aldolase"/>
    <property type="match status" value="1"/>
</dbReference>
<organism evidence="1 3">
    <name type="scientific">Lacticaseibacillus casei</name>
    <name type="common">Lactobacillus casei</name>
    <dbReference type="NCBI Taxonomy" id="1582"/>
    <lineage>
        <taxon>Bacteria</taxon>
        <taxon>Bacillati</taxon>
        <taxon>Bacillota</taxon>
        <taxon>Bacilli</taxon>
        <taxon>Lactobacillales</taxon>
        <taxon>Lactobacillaceae</taxon>
        <taxon>Lacticaseibacillus</taxon>
    </lineage>
</organism>
<name>A0AAN1F0X5_LACCA</name>